<organism evidence="2 3">
    <name type="scientific">Candidatus Brennerbacteria bacterium RIFOXYD1_FULL_41_16</name>
    <dbReference type="NCBI Taxonomy" id="1797529"/>
    <lineage>
        <taxon>Bacteria</taxon>
        <taxon>Candidatus Brenneribacteriota</taxon>
    </lineage>
</organism>
<evidence type="ECO:0000313" key="3">
    <source>
        <dbReference type="Proteomes" id="UP000178570"/>
    </source>
</evidence>
<sequence length="169" mass="19672">MNNFLIFQIFRQKRYFSIFVVFSLAMGIFYPVIQVAQQGINNFFFWFTLLKPVDLVFYILFCLLFGLCFSLFTWRNDYKVCNVGHKFKSGFFGGLGTFLSVTLPICPSCLSFLALLLPLSFMGFLAQYRFWMMFLSTGLMFVSLIILGAFGENSLYLNSRGSDRERRKI</sequence>
<dbReference type="EMBL" id="MHHY01000009">
    <property type="protein sequence ID" value="OGY40171.1"/>
    <property type="molecule type" value="Genomic_DNA"/>
</dbReference>
<dbReference type="AlphaFoldDB" id="A0A1G1XJP0"/>
<feature type="transmembrane region" description="Helical" evidence="1">
    <location>
        <begin position="130"/>
        <end position="150"/>
    </location>
</feature>
<protein>
    <submittedName>
        <fullName evidence="2">Uncharacterized protein</fullName>
    </submittedName>
</protein>
<reference evidence="2 3" key="1">
    <citation type="journal article" date="2016" name="Nat. Commun.">
        <title>Thousands of microbial genomes shed light on interconnected biogeochemical processes in an aquifer system.</title>
        <authorList>
            <person name="Anantharaman K."/>
            <person name="Brown C.T."/>
            <person name="Hug L.A."/>
            <person name="Sharon I."/>
            <person name="Castelle C.J."/>
            <person name="Probst A.J."/>
            <person name="Thomas B.C."/>
            <person name="Singh A."/>
            <person name="Wilkins M.J."/>
            <person name="Karaoz U."/>
            <person name="Brodie E.L."/>
            <person name="Williams K.H."/>
            <person name="Hubbard S.S."/>
            <person name="Banfield J.F."/>
        </authorList>
    </citation>
    <scope>NUCLEOTIDE SEQUENCE [LARGE SCALE GENOMIC DNA]</scope>
</reference>
<dbReference type="Proteomes" id="UP000178570">
    <property type="component" value="Unassembled WGS sequence"/>
</dbReference>
<accession>A0A1G1XJP0</accession>
<gene>
    <name evidence="2" type="ORF">A2570_02695</name>
</gene>
<feature type="transmembrane region" description="Helical" evidence="1">
    <location>
        <begin position="95"/>
        <end position="118"/>
    </location>
</feature>
<keyword evidence="1" id="KW-1133">Transmembrane helix</keyword>
<evidence type="ECO:0000313" key="2">
    <source>
        <dbReference type="EMBL" id="OGY40171.1"/>
    </source>
</evidence>
<proteinExistence type="predicted"/>
<evidence type="ECO:0000256" key="1">
    <source>
        <dbReference type="SAM" id="Phobius"/>
    </source>
</evidence>
<comment type="caution">
    <text evidence="2">The sequence shown here is derived from an EMBL/GenBank/DDBJ whole genome shotgun (WGS) entry which is preliminary data.</text>
</comment>
<keyword evidence="1" id="KW-0812">Transmembrane</keyword>
<feature type="transmembrane region" description="Helical" evidence="1">
    <location>
        <begin position="15"/>
        <end position="35"/>
    </location>
</feature>
<feature type="transmembrane region" description="Helical" evidence="1">
    <location>
        <begin position="55"/>
        <end position="74"/>
    </location>
</feature>
<name>A0A1G1XJP0_9BACT</name>
<dbReference type="STRING" id="1797529.A2570_02695"/>
<keyword evidence="1" id="KW-0472">Membrane</keyword>